<dbReference type="InterPro" id="IPR000415">
    <property type="entry name" value="Nitroreductase-like"/>
</dbReference>
<dbReference type="OrthoDB" id="9804207at2"/>
<dbReference type="PANTHER" id="PTHR43821:SF1">
    <property type="entry name" value="NAD(P)H NITROREDUCTASE YDJA-RELATED"/>
    <property type="match status" value="1"/>
</dbReference>
<keyword evidence="5" id="KW-0521">NADP</keyword>
<evidence type="ECO:0000256" key="3">
    <source>
        <dbReference type="ARBA" id="ARBA00022630"/>
    </source>
</evidence>
<dbReference type="Pfam" id="PF00881">
    <property type="entry name" value="Nitroreductase"/>
    <property type="match status" value="1"/>
</dbReference>
<dbReference type="InterPro" id="IPR052530">
    <property type="entry name" value="NAD(P)H_nitroreductase"/>
</dbReference>
<keyword evidence="3" id="KW-0285">Flavoprotein</keyword>
<dbReference type="CDD" id="cd02135">
    <property type="entry name" value="YdjA-like"/>
    <property type="match status" value="1"/>
</dbReference>
<evidence type="ECO:0000256" key="1">
    <source>
        <dbReference type="ARBA" id="ARBA00001917"/>
    </source>
</evidence>
<evidence type="ECO:0000256" key="5">
    <source>
        <dbReference type="ARBA" id="ARBA00022857"/>
    </source>
</evidence>
<comment type="similarity">
    <text evidence="2">Belongs to the nitroreductase family.</text>
</comment>
<evidence type="ECO:0000313" key="9">
    <source>
        <dbReference type="EMBL" id="EKN67625.1"/>
    </source>
</evidence>
<comment type="cofactor">
    <cofactor evidence="1">
        <name>FMN</name>
        <dbReference type="ChEBI" id="CHEBI:58210"/>
    </cofactor>
</comment>
<dbReference type="InterPro" id="IPR026021">
    <property type="entry name" value="YdjA-like"/>
</dbReference>
<accession>K6C936</accession>
<dbReference type="eggNOG" id="COG0778">
    <property type="taxonomic scope" value="Bacteria"/>
</dbReference>
<dbReference type="EMBL" id="AJLS01000074">
    <property type="protein sequence ID" value="EKN67625.1"/>
    <property type="molecule type" value="Genomic_DNA"/>
</dbReference>
<dbReference type="STRING" id="1117379.BABA_12885"/>
<dbReference type="RefSeq" id="WP_007085585.1">
    <property type="nucleotide sequence ID" value="NZ_AJLS01000074.1"/>
</dbReference>
<sequence>MNMIELIKSRRNIKKFRSEQVDETVIKNWLNAAAMAPNHRMTEPWEIIFIGSETREKLNHKSNFGNAPTLFAVLSRHGATKVESEENVAATACFIQNFNLAAWSEGVGTFWSSIGITGQNRDLLKVPEHFDLLGVLAVGYPEMIPDPKPRTPIENKLTYLP</sequence>
<gene>
    <name evidence="9" type="ORF">BABA_12885</name>
</gene>
<dbReference type="SUPFAM" id="SSF55469">
    <property type="entry name" value="FMN-dependent nitroreductase-like"/>
    <property type="match status" value="1"/>
</dbReference>
<evidence type="ECO:0000256" key="4">
    <source>
        <dbReference type="ARBA" id="ARBA00022643"/>
    </source>
</evidence>
<evidence type="ECO:0000256" key="7">
    <source>
        <dbReference type="ARBA" id="ARBA00023027"/>
    </source>
</evidence>
<dbReference type="AlphaFoldDB" id="K6C936"/>
<proteinExistence type="inferred from homology"/>
<evidence type="ECO:0000256" key="6">
    <source>
        <dbReference type="ARBA" id="ARBA00023002"/>
    </source>
</evidence>
<keyword evidence="4" id="KW-0288">FMN</keyword>
<reference evidence="9 10" key="1">
    <citation type="journal article" date="2012" name="Front. Microbiol.">
        <title>Redundancy and modularity in membrane-associated dissimilatory nitrate reduction in Bacillus.</title>
        <authorList>
            <person name="Heylen K."/>
            <person name="Keltjens J."/>
        </authorList>
    </citation>
    <scope>NUCLEOTIDE SEQUENCE [LARGE SCALE GENOMIC DNA]</scope>
    <source>
        <strain evidence="10">LMG 21833T</strain>
    </source>
</reference>
<comment type="caution">
    <text evidence="9">The sequence shown here is derived from an EMBL/GenBank/DDBJ whole genome shotgun (WGS) entry which is preliminary data.</text>
</comment>
<dbReference type="Proteomes" id="UP000006316">
    <property type="component" value="Unassembled WGS sequence"/>
</dbReference>
<keyword evidence="7" id="KW-0520">NAD</keyword>
<evidence type="ECO:0000313" key="10">
    <source>
        <dbReference type="Proteomes" id="UP000006316"/>
    </source>
</evidence>
<dbReference type="Gene3D" id="3.40.109.10">
    <property type="entry name" value="NADH Oxidase"/>
    <property type="match status" value="1"/>
</dbReference>
<feature type="domain" description="Nitroreductase" evidence="8">
    <location>
        <begin position="57"/>
        <end position="140"/>
    </location>
</feature>
<dbReference type="PANTHER" id="PTHR43821">
    <property type="entry name" value="NAD(P)H NITROREDUCTASE YDJA-RELATED"/>
    <property type="match status" value="1"/>
</dbReference>
<evidence type="ECO:0000259" key="8">
    <source>
        <dbReference type="Pfam" id="PF00881"/>
    </source>
</evidence>
<dbReference type="InterPro" id="IPR029479">
    <property type="entry name" value="Nitroreductase"/>
</dbReference>
<organism evidence="9 10">
    <name type="scientific">Neobacillus bataviensis LMG 21833</name>
    <dbReference type="NCBI Taxonomy" id="1117379"/>
    <lineage>
        <taxon>Bacteria</taxon>
        <taxon>Bacillati</taxon>
        <taxon>Bacillota</taxon>
        <taxon>Bacilli</taxon>
        <taxon>Bacillales</taxon>
        <taxon>Bacillaceae</taxon>
        <taxon>Neobacillus</taxon>
    </lineage>
</organism>
<protein>
    <submittedName>
        <fullName evidence="9">Nitroreductase</fullName>
    </submittedName>
</protein>
<name>K6C936_9BACI</name>
<dbReference type="GO" id="GO:0016491">
    <property type="term" value="F:oxidoreductase activity"/>
    <property type="evidence" value="ECO:0007669"/>
    <property type="project" value="UniProtKB-KW"/>
</dbReference>
<keyword evidence="6" id="KW-0560">Oxidoreductase</keyword>
<evidence type="ECO:0000256" key="2">
    <source>
        <dbReference type="ARBA" id="ARBA00007118"/>
    </source>
</evidence>
<dbReference type="PATRIC" id="fig|1117379.3.peg.2677"/>
<keyword evidence="10" id="KW-1185">Reference proteome</keyword>